<dbReference type="GO" id="GO:0046103">
    <property type="term" value="P:inosine biosynthetic process"/>
    <property type="evidence" value="ECO:0007669"/>
    <property type="project" value="TreeGrafter"/>
</dbReference>
<proteinExistence type="predicted"/>
<dbReference type="RefSeq" id="WP_115498983.1">
    <property type="nucleotide sequence ID" value="NZ_JACRTI010000012.1"/>
</dbReference>
<evidence type="ECO:0000313" key="3">
    <source>
        <dbReference type="Proteomes" id="UP000256321"/>
    </source>
</evidence>
<evidence type="ECO:0000313" key="4">
    <source>
        <dbReference type="Proteomes" id="UP000629596"/>
    </source>
</evidence>
<dbReference type="PANTHER" id="PTHR11409:SF43">
    <property type="entry name" value="ADENOSINE DEAMINASE"/>
    <property type="match status" value="1"/>
</dbReference>
<comment type="caution">
    <text evidence="2">The sequence shown here is derived from an EMBL/GenBank/DDBJ whole genome shotgun (WGS) entry which is preliminary data.</text>
</comment>
<dbReference type="Proteomes" id="UP000256321">
    <property type="component" value="Unassembled WGS sequence"/>
</dbReference>
<dbReference type="Proteomes" id="UP000629596">
    <property type="component" value="Unassembled WGS sequence"/>
</dbReference>
<sequence length="841" mass="96948">MDLIRNTIEGLLYDFPIELMGNYITKDDSIDINEILIDIIKRKDVSFTRTDISLLSEVINDTWCTDAEFGIHPETSSLTNRILLLMTEFSKHVLNLAGLHNPTVRFNELLRWRTLSLKVGEDILVLPLLARYDTLCRIKRKRFLWPMVLEHDNLRLNAILDEELSDTHSHINAATDVFEFNWLRLMNMPGRKKDKGTFWISSAKKDYDLISRAGNNHYPLPCWAVIAATVRAMLWASVTENEDTCPITRVMVEEMLESEDSIYNKLEALNPLIATFLENALETSNGIKIDYAIDARDFISDIPSSPYLIHHGERNFLYQWFKSFFDNEHGARENADLMLLYLVIKCKVRREFVQTNDLRGFVNFQDYDHEKVSALGTEEEKWEKAFGEIAYRYAVQTSCGDKLRFNLEARVTPNSIRCVRKMNYKQAIFGNSDFLKRDNCPSITLIAHFIKGADKQKNGFTCRHADLRKTLKKQMNQIINRIGEYSMGNGPHLTGLDAAGSELGCPPEVFAPFFRYAKLHGLTNLTYHVGEDFYDVVDGLRAVDETIHFMNYSAGCRIGHALALGVNPFDFYEERHHYIIIPKQTLLDNLVWLKYTAASNNIRLNPQTLLLIDCQFSILSSELGYSAISSDMNDYQQSMNMRGDWIDNSEEPEDIGGRYFKWSPITPAAVAPQRVFDLWEHYNHSECCNRIGKKVTVIQVPLSFATDVAKVQESILWNLEKQGIVIETNPTSNLRIGRFNRYDQHPIFHFHSIDAKEGKHSMLVSINTDDKGIFYTSLKNEFSLLAIALRKERNADGTLKWSDLQIENYLKRIAHYGNISRFRQTYIPSGEEIEFESVHNH</sequence>
<protein>
    <submittedName>
        <fullName evidence="2">Uncharacterized protein</fullName>
    </submittedName>
</protein>
<dbReference type="EMBL" id="JACRTI010000012">
    <property type="protein sequence ID" value="MBC8601492.1"/>
    <property type="molecule type" value="Genomic_DNA"/>
</dbReference>
<reference evidence="1 4" key="2">
    <citation type="submission" date="2020-08" db="EMBL/GenBank/DDBJ databases">
        <title>Genome public.</title>
        <authorList>
            <person name="Liu C."/>
            <person name="Sun Q."/>
        </authorList>
    </citation>
    <scope>NUCLEOTIDE SEQUENCE [LARGE SCALE GENOMIC DNA]</scope>
    <source>
        <strain evidence="1 4">426_9</strain>
    </source>
</reference>
<reference evidence="2 3" key="1">
    <citation type="submission" date="2018-07" db="EMBL/GenBank/DDBJ databases">
        <title>Parabacteroides acidifaciens nov. sp., isolated from human feces.</title>
        <authorList>
            <person name="Wang Y.J."/>
        </authorList>
    </citation>
    <scope>NUCLEOTIDE SEQUENCE [LARGE SCALE GENOMIC DNA]</scope>
    <source>
        <strain evidence="2 3">426-9</strain>
    </source>
</reference>
<organism evidence="2 3">
    <name type="scientific">Parabacteroides acidifaciens</name>
    <dbReference type="NCBI Taxonomy" id="2290935"/>
    <lineage>
        <taxon>Bacteria</taxon>
        <taxon>Pseudomonadati</taxon>
        <taxon>Bacteroidota</taxon>
        <taxon>Bacteroidia</taxon>
        <taxon>Bacteroidales</taxon>
        <taxon>Tannerellaceae</taxon>
        <taxon>Parabacteroides</taxon>
    </lineage>
</organism>
<keyword evidence="4" id="KW-1185">Reference proteome</keyword>
<dbReference type="GO" id="GO:0006154">
    <property type="term" value="P:adenosine catabolic process"/>
    <property type="evidence" value="ECO:0007669"/>
    <property type="project" value="TreeGrafter"/>
</dbReference>
<dbReference type="SUPFAM" id="SSF51556">
    <property type="entry name" value="Metallo-dependent hydrolases"/>
    <property type="match status" value="1"/>
</dbReference>
<dbReference type="Gene3D" id="3.20.20.140">
    <property type="entry name" value="Metal-dependent hydrolases"/>
    <property type="match status" value="2"/>
</dbReference>
<dbReference type="GO" id="GO:0004000">
    <property type="term" value="F:adenosine deaminase activity"/>
    <property type="evidence" value="ECO:0007669"/>
    <property type="project" value="TreeGrafter"/>
</dbReference>
<dbReference type="EMBL" id="QREV01000012">
    <property type="protein sequence ID" value="RDU49813.1"/>
    <property type="molecule type" value="Genomic_DNA"/>
</dbReference>
<dbReference type="InterPro" id="IPR006330">
    <property type="entry name" value="Ado/ade_deaminase"/>
</dbReference>
<evidence type="ECO:0000313" key="2">
    <source>
        <dbReference type="EMBL" id="RDU49813.1"/>
    </source>
</evidence>
<dbReference type="PANTHER" id="PTHR11409">
    <property type="entry name" value="ADENOSINE DEAMINASE"/>
    <property type="match status" value="1"/>
</dbReference>
<dbReference type="AlphaFoldDB" id="A0A3D8HFR4"/>
<gene>
    <name evidence="2" type="ORF">DWU89_07280</name>
    <name evidence="1" type="ORF">H8784_07115</name>
</gene>
<dbReference type="InterPro" id="IPR032466">
    <property type="entry name" value="Metal_Hydrolase"/>
</dbReference>
<dbReference type="GO" id="GO:0005829">
    <property type="term" value="C:cytosol"/>
    <property type="evidence" value="ECO:0007669"/>
    <property type="project" value="TreeGrafter"/>
</dbReference>
<evidence type="ECO:0000313" key="1">
    <source>
        <dbReference type="EMBL" id="MBC8601492.1"/>
    </source>
</evidence>
<name>A0A3D8HFR4_9BACT</name>
<accession>A0A3D8HFR4</accession>
<dbReference type="GO" id="GO:0043103">
    <property type="term" value="P:hypoxanthine salvage"/>
    <property type="evidence" value="ECO:0007669"/>
    <property type="project" value="TreeGrafter"/>
</dbReference>